<dbReference type="EMBL" id="LPUF01000001">
    <property type="protein sequence ID" value="OQK16981.1"/>
    <property type="molecule type" value="Genomic_DNA"/>
</dbReference>
<dbReference type="AlphaFoldDB" id="A0A1V8M5Z3"/>
<dbReference type="InterPro" id="IPR015421">
    <property type="entry name" value="PyrdxlP-dep_Trfase_major"/>
</dbReference>
<comment type="function">
    <text evidence="9">Catalyzes the decarboxylative condensation of pimeloyl-[acyl-carrier protein] and L-alanine to produce 8-amino-7-oxononanoate (AON), [acyl-carrier protein], and carbon dioxide.</text>
</comment>
<dbReference type="InterPro" id="IPR004723">
    <property type="entry name" value="AONS_Archaea/Proteobacteria"/>
</dbReference>
<dbReference type="UniPathway" id="UPA00078"/>
<keyword evidence="6 9" id="KW-0093">Biotin biosynthesis</keyword>
<evidence type="ECO:0000256" key="4">
    <source>
        <dbReference type="ARBA" id="ARBA00011738"/>
    </source>
</evidence>
<dbReference type="PANTHER" id="PTHR13693:SF100">
    <property type="entry name" value="8-AMINO-7-OXONONANOATE SYNTHASE"/>
    <property type="match status" value="1"/>
</dbReference>
<proteinExistence type="inferred from homology"/>
<protein>
    <recommendedName>
        <fullName evidence="9">8-amino-7-oxononanoate synthase</fullName>
        <shortName evidence="9">AONS</shortName>
        <ecNumber evidence="9">2.3.1.47</ecNumber>
    </recommendedName>
    <alternativeName>
        <fullName evidence="9">7-keto-8-amino-pelargonic acid synthase</fullName>
        <shortName evidence="9">7-KAP synthase</shortName>
        <shortName evidence="9">KAPA synthase</shortName>
    </alternativeName>
    <alternativeName>
        <fullName evidence="9">8-amino-7-ketopelargonate synthase</fullName>
    </alternativeName>
</protein>
<dbReference type="InterPro" id="IPR015422">
    <property type="entry name" value="PyrdxlP-dep_Trfase_small"/>
</dbReference>
<comment type="catalytic activity">
    <reaction evidence="8 9">
        <text>6-carboxyhexanoyl-[ACP] + L-alanine + H(+) = (8S)-8-amino-7-oxononanoate + holo-[ACP] + CO2</text>
        <dbReference type="Rhea" id="RHEA:42288"/>
        <dbReference type="Rhea" id="RHEA-COMP:9685"/>
        <dbReference type="Rhea" id="RHEA-COMP:9955"/>
        <dbReference type="ChEBI" id="CHEBI:15378"/>
        <dbReference type="ChEBI" id="CHEBI:16526"/>
        <dbReference type="ChEBI" id="CHEBI:57972"/>
        <dbReference type="ChEBI" id="CHEBI:64479"/>
        <dbReference type="ChEBI" id="CHEBI:78846"/>
        <dbReference type="ChEBI" id="CHEBI:149468"/>
        <dbReference type="EC" id="2.3.1.47"/>
    </reaction>
</comment>
<dbReference type="STRING" id="1420851.AU255_03520"/>
<keyword evidence="5 9" id="KW-0808">Transferase</keyword>
<feature type="binding site" evidence="9">
    <location>
        <position position="209"/>
    </location>
    <ligand>
        <name>pyridoxal 5'-phosphate</name>
        <dbReference type="ChEBI" id="CHEBI:597326"/>
    </ligand>
</feature>
<dbReference type="InterPro" id="IPR004839">
    <property type="entry name" value="Aminotransferase_I/II_large"/>
</dbReference>
<dbReference type="Gene3D" id="3.40.640.10">
    <property type="entry name" value="Type I PLP-dependent aspartate aminotransferase-like (Major domain)"/>
    <property type="match status" value="1"/>
</dbReference>
<feature type="modified residue" description="N6-(pyridoxal phosphate)lysine" evidence="9 10">
    <location>
        <position position="241"/>
    </location>
</feature>
<dbReference type="Proteomes" id="UP000191980">
    <property type="component" value="Unassembled WGS sequence"/>
</dbReference>
<dbReference type="GO" id="GO:0008710">
    <property type="term" value="F:8-amino-7-oxononanoate synthase activity"/>
    <property type="evidence" value="ECO:0007669"/>
    <property type="project" value="UniProtKB-UniRule"/>
</dbReference>
<gene>
    <name evidence="9" type="primary">bioF</name>
    <name evidence="12" type="ORF">AU255_03520</name>
</gene>
<comment type="pathway">
    <text evidence="2 9">Cofactor biosynthesis; biotin biosynthesis.</text>
</comment>
<sequence>MLMDSSGLAESLELLKQNNLYRSRRVIDSVRGVNVLVDGRELINFCSNDYLGLASHPDVVASFRRAANQYGVGSGSAHLVCGHGREHHALEDELAEFTGRDRALLFSTGYMANLGVITALMGKGDVIYQDRLNHASLLDGGLMSGARFKRYLHKDMHNLQQKMHIQSPGQKAMIVTDGVFSMDGDYAPLQALSALAQRQAAYLMVDDAHGFGVLGATGAGLVEQCQLNQQQVPVLVGTLGKAFGTSGAFVAGSDVLIESIIQKARSYIYTTALPPAIAAATRTSLLYVKQDNWRRDKLKKLVQRFQAGVRQIGLSLMPSESAIQPIMLGGSQQAVQASDYLFQQGFWVSAIRPPTVPQGSARLRITFSALHNEQQVDQLLSALEYLPV</sequence>
<dbReference type="PANTHER" id="PTHR13693">
    <property type="entry name" value="CLASS II AMINOTRANSFERASE/8-AMINO-7-OXONONANOATE SYNTHASE"/>
    <property type="match status" value="1"/>
</dbReference>
<feature type="domain" description="Aminotransferase class I/classII large" evidence="11">
    <location>
        <begin position="41"/>
        <end position="383"/>
    </location>
</feature>
<reference evidence="12 13" key="1">
    <citation type="submission" date="2015-12" db="EMBL/GenBank/DDBJ databases">
        <authorList>
            <person name="Shamseldin A."/>
            <person name="Moawad H."/>
            <person name="Abd El-Rahim W.M."/>
            <person name="Sadowsky M.J."/>
        </authorList>
    </citation>
    <scope>NUCLEOTIDE SEQUENCE [LARGE SCALE GENOMIC DNA]</scope>
    <source>
        <strain evidence="12 13">WF1</strain>
    </source>
</reference>
<evidence type="ECO:0000313" key="12">
    <source>
        <dbReference type="EMBL" id="OQK16981.1"/>
    </source>
</evidence>
<dbReference type="GO" id="GO:0030170">
    <property type="term" value="F:pyridoxal phosphate binding"/>
    <property type="evidence" value="ECO:0007669"/>
    <property type="project" value="UniProtKB-UniRule"/>
</dbReference>
<evidence type="ECO:0000256" key="10">
    <source>
        <dbReference type="PIRSR" id="PIRSR604723-51"/>
    </source>
</evidence>
<dbReference type="CDD" id="cd06454">
    <property type="entry name" value="KBL_like"/>
    <property type="match status" value="1"/>
</dbReference>
<feature type="binding site" evidence="9">
    <location>
        <begin position="109"/>
        <end position="110"/>
    </location>
    <ligand>
        <name>pyridoxal 5'-phosphate</name>
        <dbReference type="ChEBI" id="CHEBI:597326"/>
    </ligand>
</feature>
<dbReference type="InterPro" id="IPR015424">
    <property type="entry name" value="PyrdxlP-dep_Trfase"/>
</dbReference>
<dbReference type="Gene3D" id="3.90.1150.10">
    <property type="entry name" value="Aspartate Aminotransferase, domain 1"/>
    <property type="match status" value="1"/>
</dbReference>
<feature type="binding site" evidence="9">
    <location>
        <position position="134"/>
    </location>
    <ligand>
        <name>substrate</name>
    </ligand>
</feature>
<evidence type="ECO:0000256" key="2">
    <source>
        <dbReference type="ARBA" id="ARBA00004746"/>
    </source>
</evidence>
<evidence type="ECO:0000256" key="1">
    <source>
        <dbReference type="ARBA" id="ARBA00001933"/>
    </source>
</evidence>
<dbReference type="InterPro" id="IPR001917">
    <property type="entry name" value="Aminotrans_II_pyridoxalP_BS"/>
</dbReference>
<dbReference type="Pfam" id="PF00155">
    <property type="entry name" value="Aminotran_1_2"/>
    <property type="match status" value="1"/>
</dbReference>
<name>A0A1V8M5Z3_9GAMM</name>
<evidence type="ECO:0000256" key="9">
    <source>
        <dbReference type="HAMAP-Rule" id="MF_01693"/>
    </source>
</evidence>
<comment type="cofactor">
    <cofactor evidence="1 9 10">
        <name>pyridoxal 5'-phosphate</name>
        <dbReference type="ChEBI" id="CHEBI:597326"/>
    </cofactor>
</comment>
<evidence type="ECO:0000313" key="13">
    <source>
        <dbReference type="Proteomes" id="UP000191980"/>
    </source>
</evidence>
<evidence type="ECO:0000256" key="3">
    <source>
        <dbReference type="ARBA" id="ARBA00010008"/>
    </source>
</evidence>
<dbReference type="NCBIfam" id="TIGR00858">
    <property type="entry name" value="bioF"/>
    <property type="match status" value="1"/>
</dbReference>
<keyword evidence="13" id="KW-1185">Reference proteome</keyword>
<keyword evidence="7 9" id="KW-0663">Pyridoxal phosphate</keyword>
<accession>A0A1V8M5Z3</accession>
<comment type="similarity">
    <text evidence="3 9">Belongs to the class-II pyridoxal-phosphate-dependent aminotransferase family. BioF subfamily.</text>
</comment>
<feature type="binding site" evidence="9">
    <location>
        <position position="355"/>
    </location>
    <ligand>
        <name>substrate</name>
    </ligand>
</feature>
<evidence type="ECO:0000256" key="5">
    <source>
        <dbReference type="ARBA" id="ARBA00022679"/>
    </source>
</evidence>
<dbReference type="HAMAP" id="MF_01693">
    <property type="entry name" value="BioF_aminotrans_2"/>
    <property type="match status" value="1"/>
</dbReference>
<dbReference type="InterPro" id="IPR050087">
    <property type="entry name" value="AON_synthase_class-II"/>
</dbReference>
<feature type="binding site" evidence="9">
    <location>
        <position position="22"/>
    </location>
    <ligand>
        <name>substrate</name>
    </ligand>
</feature>
<evidence type="ECO:0000256" key="8">
    <source>
        <dbReference type="ARBA" id="ARBA00047715"/>
    </source>
</evidence>
<dbReference type="GO" id="GO:0009102">
    <property type="term" value="P:biotin biosynthetic process"/>
    <property type="evidence" value="ECO:0007669"/>
    <property type="project" value="UniProtKB-UniRule"/>
</dbReference>
<evidence type="ECO:0000256" key="7">
    <source>
        <dbReference type="ARBA" id="ARBA00022898"/>
    </source>
</evidence>
<comment type="caution">
    <text evidence="12">The sequence shown here is derived from an EMBL/GenBank/DDBJ whole genome shotgun (WGS) entry which is preliminary data.</text>
</comment>
<comment type="subunit">
    <text evidence="4 9">Homodimer.</text>
</comment>
<feature type="binding site" evidence="9">
    <location>
        <position position="181"/>
    </location>
    <ligand>
        <name>pyridoxal 5'-phosphate</name>
        <dbReference type="ChEBI" id="CHEBI:597326"/>
    </ligand>
</feature>
<organism evidence="12 13">
    <name type="scientific">Methyloprofundus sedimenti</name>
    <dbReference type="NCBI Taxonomy" id="1420851"/>
    <lineage>
        <taxon>Bacteria</taxon>
        <taxon>Pseudomonadati</taxon>
        <taxon>Pseudomonadota</taxon>
        <taxon>Gammaproteobacteria</taxon>
        <taxon>Methylococcales</taxon>
        <taxon>Methylococcaceae</taxon>
        <taxon>Methyloprofundus</taxon>
    </lineage>
</organism>
<evidence type="ECO:0000259" key="11">
    <source>
        <dbReference type="Pfam" id="PF00155"/>
    </source>
</evidence>
<dbReference type="SUPFAM" id="SSF53383">
    <property type="entry name" value="PLP-dependent transferases"/>
    <property type="match status" value="1"/>
</dbReference>
<feature type="binding site" evidence="9">
    <location>
        <position position="238"/>
    </location>
    <ligand>
        <name>pyridoxal 5'-phosphate</name>
        <dbReference type="ChEBI" id="CHEBI:597326"/>
    </ligand>
</feature>
<evidence type="ECO:0000256" key="6">
    <source>
        <dbReference type="ARBA" id="ARBA00022756"/>
    </source>
</evidence>
<dbReference type="PROSITE" id="PS00599">
    <property type="entry name" value="AA_TRANSFER_CLASS_2"/>
    <property type="match status" value="1"/>
</dbReference>
<dbReference type="OrthoDB" id="9807157at2"/>
<dbReference type="EC" id="2.3.1.47" evidence="9"/>
<dbReference type="InterPro" id="IPR022834">
    <property type="entry name" value="AONS_Proteobacteria"/>
</dbReference>